<sequence>MVCINCQNNYSLSIKQYSETLKMLFKILLTVFLLVSNRSSADTGISGVATCHGRPVNVFVELEKQGVTGPVTLNSMPSEGGNFTIATWRAFEEDKTYYLEM</sequence>
<proteinExistence type="predicted"/>
<accession>A0A1I7S8A8</accession>
<dbReference type="AlphaFoldDB" id="A0A1I7S8A8"/>
<evidence type="ECO:0000313" key="1">
    <source>
        <dbReference type="Proteomes" id="UP000095284"/>
    </source>
</evidence>
<organism evidence="1 2">
    <name type="scientific">Bursaphelenchus xylophilus</name>
    <name type="common">Pinewood nematode worm</name>
    <name type="synonym">Aphelenchoides xylophilus</name>
    <dbReference type="NCBI Taxonomy" id="6326"/>
    <lineage>
        <taxon>Eukaryota</taxon>
        <taxon>Metazoa</taxon>
        <taxon>Ecdysozoa</taxon>
        <taxon>Nematoda</taxon>
        <taxon>Chromadorea</taxon>
        <taxon>Rhabditida</taxon>
        <taxon>Tylenchina</taxon>
        <taxon>Tylenchomorpha</taxon>
        <taxon>Aphelenchoidea</taxon>
        <taxon>Aphelenchoididae</taxon>
        <taxon>Bursaphelenchus</taxon>
    </lineage>
</organism>
<dbReference type="WBParaSite" id="BXY_0925100.1">
    <property type="protein sequence ID" value="BXY_0925100.1"/>
    <property type="gene ID" value="BXY_0925100"/>
</dbReference>
<reference evidence="2" key="1">
    <citation type="submission" date="2016-11" db="UniProtKB">
        <authorList>
            <consortium name="WormBaseParasite"/>
        </authorList>
    </citation>
    <scope>IDENTIFICATION</scope>
</reference>
<evidence type="ECO:0000313" key="2">
    <source>
        <dbReference type="WBParaSite" id="BXY_0925100.1"/>
    </source>
</evidence>
<protein>
    <submittedName>
        <fullName evidence="2">Fimbrial protein</fullName>
    </submittedName>
</protein>
<name>A0A1I7S8A8_BURXY</name>
<dbReference type="Proteomes" id="UP000095284">
    <property type="component" value="Unplaced"/>
</dbReference>